<dbReference type="InterPro" id="IPR001509">
    <property type="entry name" value="Epimerase_deHydtase"/>
</dbReference>
<dbReference type="InterPro" id="IPR036291">
    <property type="entry name" value="NAD(P)-bd_dom_sf"/>
</dbReference>
<dbReference type="InterPro" id="IPR051783">
    <property type="entry name" value="NAD(P)-dependent_oxidoreduct"/>
</dbReference>
<name>A0A2N3YAD1_SACSN</name>
<dbReference type="AlphaFoldDB" id="A0A2N3YAD1"/>
<dbReference type="Proteomes" id="UP000233786">
    <property type="component" value="Unassembled WGS sequence"/>
</dbReference>
<evidence type="ECO:0000313" key="3">
    <source>
        <dbReference type="EMBL" id="PKW19884.1"/>
    </source>
</evidence>
<dbReference type="Gene3D" id="3.40.50.720">
    <property type="entry name" value="NAD(P)-binding Rossmann-like Domain"/>
    <property type="match status" value="1"/>
</dbReference>
<dbReference type="OrthoDB" id="9787292at2"/>
<sequence length="290" mass="31357">MHVFAIGASGVLGRHLVPMLLRRGHDVTVMAPDRLDRLPAEVRRIRASLLAPEAERLLAADFKGVDAVVNAATAVPATPTAPDGWARNTALRSAGTGVVTGALQEAEVRRFVQMSITMVYADGGDDQLTEAAPLDHRPARATLVGPVLAMETQVRKLPADEIAWSILRGGRFVGPGTVQEQQRARLRAGDLPIPGDGREWVSMVHARDYADAVVAALERGCAGKTLNVADQPVRVADYYRDLARADDSPRPRHDPNAAAEPSHRVSSEAARQLLGWTPVHGIWPLRDQDR</sequence>
<dbReference type="PANTHER" id="PTHR48079">
    <property type="entry name" value="PROTEIN YEEZ"/>
    <property type="match status" value="1"/>
</dbReference>
<dbReference type="SUPFAM" id="SSF51735">
    <property type="entry name" value="NAD(P)-binding Rossmann-fold domains"/>
    <property type="match status" value="1"/>
</dbReference>
<accession>A0A2N3YAD1</accession>
<proteinExistence type="predicted"/>
<dbReference type="PANTHER" id="PTHR48079:SF6">
    <property type="entry name" value="NAD(P)-BINDING DOMAIN-CONTAINING PROTEIN-RELATED"/>
    <property type="match status" value="1"/>
</dbReference>
<dbReference type="GO" id="GO:0005737">
    <property type="term" value="C:cytoplasm"/>
    <property type="evidence" value="ECO:0007669"/>
    <property type="project" value="TreeGrafter"/>
</dbReference>
<organism evidence="3 4">
    <name type="scientific">Saccharopolyspora spinosa</name>
    <dbReference type="NCBI Taxonomy" id="60894"/>
    <lineage>
        <taxon>Bacteria</taxon>
        <taxon>Bacillati</taxon>
        <taxon>Actinomycetota</taxon>
        <taxon>Actinomycetes</taxon>
        <taxon>Pseudonocardiales</taxon>
        <taxon>Pseudonocardiaceae</taxon>
        <taxon>Saccharopolyspora</taxon>
    </lineage>
</organism>
<comment type="caution">
    <text evidence="3">The sequence shown here is derived from an EMBL/GenBank/DDBJ whole genome shotgun (WGS) entry which is preliminary data.</text>
</comment>
<evidence type="ECO:0000259" key="2">
    <source>
        <dbReference type="Pfam" id="PF01370"/>
    </source>
</evidence>
<protein>
    <submittedName>
        <fullName evidence="3">Nucleoside-diphosphate-sugar epimerase</fullName>
    </submittedName>
</protein>
<evidence type="ECO:0000313" key="4">
    <source>
        <dbReference type="Proteomes" id="UP000233786"/>
    </source>
</evidence>
<feature type="domain" description="NAD-dependent epimerase/dehydratase" evidence="2">
    <location>
        <begin position="6"/>
        <end position="229"/>
    </location>
</feature>
<gene>
    <name evidence="3" type="ORF">A8926_8087</name>
</gene>
<dbReference type="STRING" id="994479.GCA_000194155_00061"/>
<dbReference type="GO" id="GO:0004029">
    <property type="term" value="F:aldehyde dehydrogenase (NAD+) activity"/>
    <property type="evidence" value="ECO:0007669"/>
    <property type="project" value="TreeGrafter"/>
</dbReference>
<feature type="region of interest" description="Disordered" evidence="1">
    <location>
        <begin position="244"/>
        <end position="266"/>
    </location>
</feature>
<reference evidence="3" key="1">
    <citation type="submission" date="2017-12" db="EMBL/GenBank/DDBJ databases">
        <title>Sequencing the genomes of 1000 Actinobacteria strains.</title>
        <authorList>
            <person name="Klenk H.-P."/>
        </authorList>
    </citation>
    <scope>NUCLEOTIDE SEQUENCE [LARGE SCALE GENOMIC DNA]</scope>
    <source>
        <strain evidence="3">DSM 44228</strain>
    </source>
</reference>
<dbReference type="EMBL" id="PJNB01000001">
    <property type="protein sequence ID" value="PKW19884.1"/>
    <property type="molecule type" value="Genomic_DNA"/>
</dbReference>
<dbReference type="RefSeq" id="WP_010304901.1">
    <property type="nucleotide sequence ID" value="NZ_CP061007.1"/>
</dbReference>
<dbReference type="Pfam" id="PF01370">
    <property type="entry name" value="Epimerase"/>
    <property type="match status" value="1"/>
</dbReference>
<keyword evidence="4" id="KW-1185">Reference proteome</keyword>
<evidence type="ECO:0000256" key="1">
    <source>
        <dbReference type="SAM" id="MobiDB-lite"/>
    </source>
</evidence>